<accession>A0A426Z0Q8</accession>
<dbReference type="Proteomes" id="UP000287651">
    <property type="component" value="Unassembled WGS sequence"/>
</dbReference>
<gene>
    <name evidence="2" type="ORF">B296_00003650</name>
</gene>
<name>A0A426Z0Q8_ENSVE</name>
<feature type="region of interest" description="Disordered" evidence="1">
    <location>
        <begin position="68"/>
        <end position="88"/>
    </location>
</feature>
<dbReference type="AlphaFoldDB" id="A0A426Z0Q8"/>
<reference evidence="2 3" key="1">
    <citation type="journal article" date="2014" name="Agronomy (Basel)">
        <title>A Draft Genome Sequence for Ensete ventricosum, the Drought-Tolerant Tree Against Hunger.</title>
        <authorList>
            <person name="Harrison J."/>
            <person name="Moore K.A."/>
            <person name="Paszkiewicz K."/>
            <person name="Jones T."/>
            <person name="Grant M."/>
            <person name="Ambacheew D."/>
            <person name="Muzemil S."/>
            <person name="Studholme D.J."/>
        </authorList>
    </citation>
    <scope>NUCLEOTIDE SEQUENCE [LARGE SCALE GENOMIC DNA]</scope>
</reference>
<evidence type="ECO:0000313" key="3">
    <source>
        <dbReference type="Proteomes" id="UP000287651"/>
    </source>
</evidence>
<feature type="compositionally biased region" description="Basic and acidic residues" evidence="1">
    <location>
        <begin position="77"/>
        <end position="88"/>
    </location>
</feature>
<sequence length="88" mass="9916">MGPSVAIPSMPPSLALYLATAAVVGSTRACVRVCESGRPPVSFPFREEGRARRGSRRKFDVIMTKMTRRASTRHAKREPQHEIRYWSN</sequence>
<dbReference type="EMBL" id="AMZH03009110">
    <property type="protein sequence ID" value="RRT57553.1"/>
    <property type="molecule type" value="Genomic_DNA"/>
</dbReference>
<comment type="caution">
    <text evidence="2">The sequence shown here is derived from an EMBL/GenBank/DDBJ whole genome shotgun (WGS) entry which is preliminary data.</text>
</comment>
<evidence type="ECO:0000256" key="1">
    <source>
        <dbReference type="SAM" id="MobiDB-lite"/>
    </source>
</evidence>
<protein>
    <submittedName>
        <fullName evidence="2">Uncharacterized protein</fullName>
    </submittedName>
</protein>
<proteinExistence type="predicted"/>
<organism evidence="2 3">
    <name type="scientific">Ensete ventricosum</name>
    <name type="common">Abyssinian banana</name>
    <name type="synonym">Musa ensete</name>
    <dbReference type="NCBI Taxonomy" id="4639"/>
    <lineage>
        <taxon>Eukaryota</taxon>
        <taxon>Viridiplantae</taxon>
        <taxon>Streptophyta</taxon>
        <taxon>Embryophyta</taxon>
        <taxon>Tracheophyta</taxon>
        <taxon>Spermatophyta</taxon>
        <taxon>Magnoliopsida</taxon>
        <taxon>Liliopsida</taxon>
        <taxon>Zingiberales</taxon>
        <taxon>Musaceae</taxon>
        <taxon>Ensete</taxon>
    </lineage>
</organism>
<evidence type="ECO:0000313" key="2">
    <source>
        <dbReference type="EMBL" id="RRT57553.1"/>
    </source>
</evidence>